<evidence type="ECO:0000256" key="3">
    <source>
        <dbReference type="ARBA" id="ARBA00023125"/>
    </source>
</evidence>
<gene>
    <name evidence="8" type="ORF">ACFO60_35750</name>
</gene>
<evidence type="ECO:0000256" key="4">
    <source>
        <dbReference type="ARBA" id="ARBA00023163"/>
    </source>
</evidence>
<dbReference type="Gene3D" id="3.40.50.300">
    <property type="entry name" value="P-loop containing nucleotide triphosphate hydrolases"/>
    <property type="match status" value="1"/>
</dbReference>
<feature type="region of interest" description="Disordered" evidence="6">
    <location>
        <begin position="291"/>
        <end position="322"/>
    </location>
</feature>
<dbReference type="Proteomes" id="UP001596004">
    <property type="component" value="Unassembled WGS sequence"/>
</dbReference>
<dbReference type="CDD" id="cd00383">
    <property type="entry name" value="trans_reg_C"/>
    <property type="match status" value="1"/>
</dbReference>
<sequence>MADASPSRRSAGTEPALVVPAASAARPGGGAASLTVQVLGPLRVWRDGVEVDTGPRQQTYLLALLLMRAGRPVSASELIDLIWDQSMPASALNIVHKYVGTLRRLLEPDLPTRAPGSYLHRHGNGYKFDDSGVALDLTEFRRLLGLARAALDAHRFEEGASAYEAALSRWRGSAGDGLPLSAAASPLFASVNRELLDACVEAARVTVPRGHAERILQPLRFAAWIAPIDETVQATLMTTLAALGQQAEALSVFDTVRARLADDLGIDPGPGLREAHRQVLQRSKSVFTSRVAGPLPEVAPRSTSGAHSTSGARKPSGGRPDRLVGRQEELALLRHAVGSATNARAQIVLVEGPPGVGKSRLLAEVAGEAAANGALTFWGRCHDGEGTPSMWPWVQIVGALIAALPEGDRARWTAELGDLLQHPARDAEGLTRPDAGAQFRLYGNVVALFGAATARRPLVAVVDDLHWADQASLQLFTHLAESLPDRSVLMGALRDHAPAPDQHVRSMLAAVARQDRHRRIALGPLGPSDVAELIRQETGRSPSPGVARNIQARTEGNPLFVRELARFLAEGDGLSDQAAAQAAVPSTVRDIVRDRTSRLDDEDRRLIEIAALMGRDIDARLLARASGLDASRCLTRMEALEALGLVEVTSGSFGDWRFVHDLVRESVARSTSPSNASRFHLAIAAALAQTQEAAQRHGEALAHHLCSAGPLAEPEQTAQALIVAARIAARRSAYETAEKHLDTAARIARGAGLLRLELTALTELTAVAGIHAGFVGATMDHLDRAEKVARSLGQEREATGFLFSRFLAHSQGIRLDAAGRLARRLLHYGQRSSDPVVQASGLHAWGVHQWSSGDVGEAYRNLSRSDSLIRAQPEAEPLLHRLQMMTPVMLALNTALHGDVVAARHLFDVVELDAGDDPYAISVWGSFAVTAAAAAGDSAWALRAAETAINADPDFSFTFSGSYPRLAWHWAKAMSGGDPVASAAEMERIIESALVDPPRSNLATWYALLAEILLGAGDVSAAMTALDKAETFIDTYGERYAEGLVLLIRAKALRAGGDVRPAVRMAHRALVLSQERGARLFAVRADGLLAELPV</sequence>
<protein>
    <submittedName>
        <fullName evidence="8">ATP-binding protein</fullName>
    </submittedName>
</protein>
<dbReference type="EMBL" id="JBHSFP010000040">
    <property type="protein sequence ID" value="MFC4536153.1"/>
    <property type="molecule type" value="Genomic_DNA"/>
</dbReference>
<keyword evidence="4" id="KW-0804">Transcription</keyword>
<evidence type="ECO:0000256" key="2">
    <source>
        <dbReference type="ARBA" id="ARBA00023015"/>
    </source>
</evidence>
<feature type="compositionally biased region" description="Polar residues" evidence="6">
    <location>
        <begin position="301"/>
        <end position="311"/>
    </location>
</feature>
<keyword evidence="8" id="KW-0067">ATP-binding</keyword>
<comment type="similarity">
    <text evidence="1">Belongs to the AfsR/DnrI/RedD regulatory family.</text>
</comment>
<accession>A0ABV9CUT5</accession>
<evidence type="ECO:0000256" key="6">
    <source>
        <dbReference type="SAM" id="MobiDB-lite"/>
    </source>
</evidence>
<evidence type="ECO:0000313" key="9">
    <source>
        <dbReference type="Proteomes" id="UP001596004"/>
    </source>
</evidence>
<dbReference type="InterPro" id="IPR027417">
    <property type="entry name" value="P-loop_NTPase"/>
</dbReference>
<dbReference type="SMART" id="SM01043">
    <property type="entry name" value="BTAD"/>
    <property type="match status" value="1"/>
</dbReference>
<feature type="domain" description="OmpR/PhoB-type" evidence="7">
    <location>
        <begin position="22"/>
        <end position="130"/>
    </location>
</feature>
<keyword evidence="8" id="KW-0547">Nucleotide-binding</keyword>
<dbReference type="InterPro" id="IPR016032">
    <property type="entry name" value="Sig_transdc_resp-reg_C-effctor"/>
</dbReference>
<evidence type="ECO:0000256" key="1">
    <source>
        <dbReference type="ARBA" id="ARBA00005820"/>
    </source>
</evidence>
<dbReference type="Gene3D" id="1.10.10.10">
    <property type="entry name" value="Winged helix-like DNA-binding domain superfamily/Winged helix DNA-binding domain"/>
    <property type="match status" value="1"/>
</dbReference>
<dbReference type="InterPro" id="IPR005158">
    <property type="entry name" value="BTAD"/>
</dbReference>
<dbReference type="Pfam" id="PF13191">
    <property type="entry name" value="AAA_16"/>
    <property type="match status" value="1"/>
</dbReference>
<dbReference type="CDD" id="cd15831">
    <property type="entry name" value="BTAD"/>
    <property type="match status" value="1"/>
</dbReference>
<keyword evidence="9" id="KW-1185">Reference proteome</keyword>
<dbReference type="InterPro" id="IPR036388">
    <property type="entry name" value="WH-like_DNA-bd_sf"/>
</dbReference>
<comment type="caution">
    <text evidence="8">The sequence shown here is derived from an EMBL/GenBank/DDBJ whole genome shotgun (WGS) entry which is preliminary data.</text>
</comment>
<dbReference type="InterPro" id="IPR041664">
    <property type="entry name" value="AAA_16"/>
</dbReference>
<reference evidence="9" key="1">
    <citation type="journal article" date="2019" name="Int. J. Syst. Evol. Microbiol.">
        <title>The Global Catalogue of Microorganisms (GCM) 10K type strain sequencing project: providing services to taxonomists for standard genome sequencing and annotation.</title>
        <authorList>
            <consortium name="The Broad Institute Genomics Platform"/>
            <consortium name="The Broad Institute Genome Sequencing Center for Infectious Disease"/>
            <person name="Wu L."/>
            <person name="Ma J."/>
        </authorList>
    </citation>
    <scope>NUCLEOTIDE SEQUENCE [LARGE SCALE GENOMIC DNA]</scope>
    <source>
        <strain evidence="9">CGMCC 4.7132</strain>
    </source>
</reference>
<dbReference type="InterPro" id="IPR011990">
    <property type="entry name" value="TPR-like_helical_dom_sf"/>
</dbReference>
<evidence type="ECO:0000313" key="8">
    <source>
        <dbReference type="EMBL" id="MFC4536153.1"/>
    </source>
</evidence>
<dbReference type="GO" id="GO:0005524">
    <property type="term" value="F:ATP binding"/>
    <property type="evidence" value="ECO:0007669"/>
    <property type="project" value="UniProtKB-KW"/>
</dbReference>
<dbReference type="RefSeq" id="WP_380850062.1">
    <property type="nucleotide sequence ID" value="NZ_JBHSFP010000040.1"/>
</dbReference>
<evidence type="ECO:0000256" key="5">
    <source>
        <dbReference type="PROSITE-ProRule" id="PRU01091"/>
    </source>
</evidence>
<dbReference type="PROSITE" id="PS51755">
    <property type="entry name" value="OMPR_PHOB"/>
    <property type="match status" value="1"/>
</dbReference>
<dbReference type="PANTHER" id="PTHR35807:SF1">
    <property type="entry name" value="TRANSCRIPTIONAL REGULATOR REDD"/>
    <property type="match status" value="1"/>
</dbReference>
<feature type="DNA-binding region" description="OmpR/PhoB-type" evidence="5">
    <location>
        <begin position="22"/>
        <end position="130"/>
    </location>
</feature>
<dbReference type="SMART" id="SM00862">
    <property type="entry name" value="Trans_reg_C"/>
    <property type="match status" value="1"/>
</dbReference>
<dbReference type="Gene3D" id="1.25.40.10">
    <property type="entry name" value="Tetratricopeptide repeat domain"/>
    <property type="match status" value="2"/>
</dbReference>
<dbReference type="PANTHER" id="PTHR35807">
    <property type="entry name" value="TRANSCRIPTIONAL REGULATOR REDD-RELATED"/>
    <property type="match status" value="1"/>
</dbReference>
<dbReference type="InterPro" id="IPR001867">
    <property type="entry name" value="OmpR/PhoB-type_DNA-bd"/>
</dbReference>
<dbReference type="SUPFAM" id="SSF48452">
    <property type="entry name" value="TPR-like"/>
    <property type="match status" value="2"/>
</dbReference>
<name>A0ABV9CUT5_9ACTN</name>
<proteinExistence type="inferred from homology"/>
<organism evidence="8 9">
    <name type="scientific">Sphaerisporangium dianthi</name>
    <dbReference type="NCBI Taxonomy" id="1436120"/>
    <lineage>
        <taxon>Bacteria</taxon>
        <taxon>Bacillati</taxon>
        <taxon>Actinomycetota</taxon>
        <taxon>Actinomycetes</taxon>
        <taxon>Streptosporangiales</taxon>
        <taxon>Streptosporangiaceae</taxon>
        <taxon>Sphaerisporangium</taxon>
    </lineage>
</organism>
<dbReference type="SUPFAM" id="SSF52540">
    <property type="entry name" value="P-loop containing nucleoside triphosphate hydrolases"/>
    <property type="match status" value="1"/>
</dbReference>
<dbReference type="InterPro" id="IPR051677">
    <property type="entry name" value="AfsR-DnrI-RedD_regulator"/>
</dbReference>
<evidence type="ECO:0000259" key="7">
    <source>
        <dbReference type="PROSITE" id="PS51755"/>
    </source>
</evidence>
<dbReference type="SUPFAM" id="SSF46894">
    <property type="entry name" value="C-terminal effector domain of the bipartite response regulators"/>
    <property type="match status" value="1"/>
</dbReference>
<dbReference type="Pfam" id="PF03704">
    <property type="entry name" value="BTAD"/>
    <property type="match status" value="1"/>
</dbReference>
<keyword evidence="3 5" id="KW-0238">DNA-binding</keyword>
<keyword evidence="2" id="KW-0805">Transcription regulation</keyword>
<dbReference type="Pfam" id="PF00486">
    <property type="entry name" value="Trans_reg_C"/>
    <property type="match status" value="1"/>
</dbReference>